<feature type="region of interest" description="Disordered" evidence="1">
    <location>
        <begin position="1"/>
        <end position="116"/>
    </location>
</feature>
<dbReference type="HOGENOM" id="CLU_268738_0_0_1"/>
<evidence type="ECO:0000313" key="2">
    <source>
        <dbReference type="EMBL" id="EGG13135.1"/>
    </source>
</evidence>
<feature type="compositionally biased region" description="Low complexity" evidence="1">
    <location>
        <begin position="98"/>
        <end position="116"/>
    </location>
</feature>
<feature type="compositionally biased region" description="Polar residues" evidence="1">
    <location>
        <begin position="875"/>
        <end position="897"/>
    </location>
</feature>
<dbReference type="GeneID" id="18934319"/>
<organism evidence="3">
    <name type="scientific">Melampsora larici-populina (strain 98AG31 / pathotype 3-4-7)</name>
    <name type="common">Poplar leaf rust fungus</name>
    <dbReference type="NCBI Taxonomy" id="747676"/>
    <lineage>
        <taxon>Eukaryota</taxon>
        <taxon>Fungi</taxon>
        <taxon>Dikarya</taxon>
        <taxon>Basidiomycota</taxon>
        <taxon>Pucciniomycotina</taxon>
        <taxon>Pucciniomycetes</taxon>
        <taxon>Pucciniales</taxon>
        <taxon>Melampsoraceae</taxon>
        <taxon>Melampsora</taxon>
    </lineage>
</organism>
<accession>F4R3N9</accession>
<dbReference type="VEuPathDB" id="FungiDB:MELLADRAFT_86867"/>
<feature type="compositionally biased region" description="Polar residues" evidence="1">
    <location>
        <begin position="88"/>
        <end position="97"/>
    </location>
</feature>
<evidence type="ECO:0000313" key="3">
    <source>
        <dbReference type="Proteomes" id="UP000001072"/>
    </source>
</evidence>
<gene>
    <name evidence="2" type="ORF">MELLADRAFT_86867</name>
</gene>
<sequence>MDPNQPPRRVSFHTNVAADSTSSISSNTPNLSNPPSNRGRPSSSFGGPRLRPLTQLNDESVKQVARKTSHDDQSFPGSIHQSEHSRRGSTSANSLANSPRSSLPTPGLTTSSTSVPNFTLGARVRDLDVESTFQTRQASPHPYDVILPGDEHRRAALPTKNRAPTTIASSTVGSNRMGSFANQPRNTPIGARRFTQPAASFSYGGGTISSTGTANQAAALHARRFSTIAREPSVAVRARNSHAWSAVSDVDHLEDGSSEAKKSAHSDAKILLNSFSSLMGQEGGGEAVGNFVKYILSGGLANLSTDVTKLITKVLESVPTLQAAYLTVHLHEIIEQFQRIGGLLYAEPEIASMFAEFSGSVLGFMSAAQSEPTGVSCLTILRTMMDKVVSLSIYKSAFLNLLDRVCQLILASESVRDGLWSRLSDSLFGPQGVTEQNEVRHIAEFLSLLFASIEQLTGSSIKPLVKSFVSWIALIDGSSTKLAAETRDILTKPLTTTAPPSSDYQMHPLGYVYSPCDTDAKLDLILQAWSSGLFDTPTHKDVYGRFKRHLENVMLGIQGNSTFARFSRDLRRVWFGIMGDSNSNQPGTGVEGALESVKTLLSQLLIIPLGDVEHHDEATRLVFSKLDLSLVDELPSEFGFNTHSTFHAHDNTFCSNTSFSMKHIQLQSKSVPFTYINKSQSAVEHTGTLDAKFVLDVVTTLSPKDKALFHMFSSLPVYEGTKLVVTSADIKFYPTNSNTLHTIWPVLEKHLINSVQQRVTSWMESFFQTWLPTKHHVAVKTPKLTVSALNTPAQAQKLAQPSRFPETHGTARDRFKASIRDLTGLKTGSVLTHLQNPLSGPSSPLLSPAADGESIDAKRKRRQSMADHLTDISKADSTLPQNIQRPPVASSNYQGPSQHVLPNVFDEDDDEMTTEYDTMARSLSVSAERDTTSLSTVLRPVVSDKADLNSVLSHRGGMPCFPTGEMTYEAYQMAEASLGELGSNGGNLNHRELSLMAQSLSELTSRDTTIRATIENPPTIDNLHDEQHVIGLVNNMTMDKVTRHLSGLPDEGEKLITDVAMQHKLVRSGSHPQELTDKVVMADLLTDKLMVDNTLPEHQATGDLAGPVSGLGVPTRPGLTRLPTNEVIPMGKVLNKIATVDTTLPENIASPPGHEPVLRHPSSRGSFASLKNVHPMSNTLDSTIEMDFTTPEGQSEMYRMYDKAKSGSVGADQQVVGLTEQELKQRRQSFKLSDEAMRDTTLLETIRRPPVIDSKVVVTAEPSSAVEELHKQRKKSMNAGQIA</sequence>
<dbReference type="EMBL" id="GL883090">
    <property type="protein sequence ID" value="EGG13135.1"/>
    <property type="molecule type" value="Genomic_DNA"/>
</dbReference>
<feature type="compositionally biased region" description="Polar residues" evidence="1">
    <location>
        <begin position="165"/>
        <end position="186"/>
    </location>
</feature>
<name>F4R3N9_MELLP</name>
<feature type="region of interest" description="Disordered" evidence="1">
    <location>
        <begin position="165"/>
        <end position="189"/>
    </location>
</feature>
<dbReference type="OrthoDB" id="3267113at2759"/>
<feature type="compositionally biased region" description="Basic and acidic residues" evidence="1">
    <location>
        <begin position="864"/>
        <end position="874"/>
    </location>
</feature>
<protein>
    <submittedName>
        <fullName evidence="2">Uncharacterized protein</fullName>
    </submittedName>
</protein>
<reference evidence="3" key="1">
    <citation type="journal article" date="2011" name="Proc. Natl. Acad. Sci. U.S.A.">
        <title>Obligate biotrophy features unraveled by the genomic analysis of rust fungi.</title>
        <authorList>
            <person name="Duplessis S."/>
            <person name="Cuomo C.A."/>
            <person name="Lin Y.-C."/>
            <person name="Aerts A."/>
            <person name="Tisserant E."/>
            <person name="Veneault-Fourrey C."/>
            <person name="Joly D.L."/>
            <person name="Hacquard S."/>
            <person name="Amselem J."/>
            <person name="Cantarel B.L."/>
            <person name="Chiu R."/>
            <person name="Coutinho P.M."/>
            <person name="Feau N."/>
            <person name="Field M."/>
            <person name="Frey P."/>
            <person name="Gelhaye E."/>
            <person name="Goldberg J."/>
            <person name="Grabherr M.G."/>
            <person name="Kodira C.D."/>
            <person name="Kohler A."/>
            <person name="Kuees U."/>
            <person name="Lindquist E.A."/>
            <person name="Lucas S.M."/>
            <person name="Mago R."/>
            <person name="Mauceli E."/>
            <person name="Morin E."/>
            <person name="Murat C."/>
            <person name="Pangilinan J.L."/>
            <person name="Park R."/>
            <person name="Pearson M."/>
            <person name="Quesneville H."/>
            <person name="Rouhier N."/>
            <person name="Sakthikumar S."/>
            <person name="Salamov A.A."/>
            <person name="Schmutz J."/>
            <person name="Selles B."/>
            <person name="Shapiro H."/>
            <person name="Tanguay P."/>
            <person name="Tuskan G.A."/>
            <person name="Henrissat B."/>
            <person name="Van de Peer Y."/>
            <person name="Rouze P."/>
            <person name="Ellis J.G."/>
            <person name="Dodds P.N."/>
            <person name="Schein J.E."/>
            <person name="Zhong S."/>
            <person name="Hamelin R.C."/>
            <person name="Grigoriev I.V."/>
            <person name="Szabo L.J."/>
            <person name="Martin F."/>
        </authorList>
    </citation>
    <scope>NUCLEOTIDE SEQUENCE [LARGE SCALE GENOMIC DNA]</scope>
    <source>
        <strain evidence="3">98AG31 / pathotype 3-4-7</strain>
    </source>
</reference>
<dbReference type="InParanoid" id="F4R3N9"/>
<proteinExistence type="predicted"/>
<dbReference type="eggNOG" id="KOG1607">
    <property type="taxonomic scope" value="Eukaryota"/>
</dbReference>
<feature type="region of interest" description="Disordered" evidence="1">
    <location>
        <begin position="833"/>
        <end position="904"/>
    </location>
</feature>
<dbReference type="KEGG" id="mlr:MELLADRAFT_86867"/>
<evidence type="ECO:0000256" key="1">
    <source>
        <dbReference type="SAM" id="MobiDB-lite"/>
    </source>
</evidence>
<feature type="compositionally biased region" description="Low complexity" evidence="1">
    <location>
        <begin position="837"/>
        <end position="848"/>
    </location>
</feature>
<feature type="compositionally biased region" description="Low complexity" evidence="1">
    <location>
        <begin position="20"/>
        <end position="52"/>
    </location>
</feature>
<dbReference type="Proteomes" id="UP000001072">
    <property type="component" value="Unassembled WGS sequence"/>
</dbReference>
<keyword evidence="3" id="KW-1185">Reference proteome</keyword>
<dbReference type="RefSeq" id="XP_007404073.1">
    <property type="nucleotide sequence ID" value="XM_007404011.1"/>
</dbReference>